<keyword evidence="2" id="KW-0812">Transmembrane</keyword>
<dbReference type="InterPro" id="IPR032809">
    <property type="entry name" value="Put_HupE_UreJ"/>
</dbReference>
<comment type="caution">
    <text evidence="3">The sequence shown here is derived from an EMBL/GenBank/DDBJ whole genome shotgun (WGS) entry which is preliminary data.</text>
</comment>
<organism evidence="3 4">
    <name type="scientific">Armatimonas rosea</name>
    <dbReference type="NCBI Taxonomy" id="685828"/>
    <lineage>
        <taxon>Bacteria</taxon>
        <taxon>Bacillati</taxon>
        <taxon>Armatimonadota</taxon>
        <taxon>Armatimonadia</taxon>
        <taxon>Armatimonadales</taxon>
        <taxon>Armatimonadaceae</taxon>
        <taxon>Armatimonas</taxon>
    </lineage>
</organism>
<protein>
    <recommendedName>
        <fullName evidence="5">HupE/UreJ family protein</fullName>
    </recommendedName>
</protein>
<evidence type="ECO:0008006" key="5">
    <source>
        <dbReference type="Google" id="ProtNLM"/>
    </source>
</evidence>
<dbReference type="AlphaFoldDB" id="A0A7W9SPC7"/>
<dbReference type="RefSeq" id="WP_184195013.1">
    <property type="nucleotide sequence ID" value="NZ_JACHGW010000002.1"/>
</dbReference>
<keyword evidence="2" id="KW-1133">Transmembrane helix</keyword>
<keyword evidence="2" id="KW-0472">Membrane</keyword>
<accession>A0A7W9SPC7</accession>
<proteinExistence type="predicted"/>
<feature type="transmembrane region" description="Helical" evidence="2">
    <location>
        <begin position="265"/>
        <end position="288"/>
    </location>
</feature>
<name>A0A7W9SPC7_ARMRO</name>
<feature type="transmembrane region" description="Helical" evidence="2">
    <location>
        <begin position="239"/>
        <end position="258"/>
    </location>
</feature>
<dbReference type="Proteomes" id="UP000520814">
    <property type="component" value="Unassembled WGS sequence"/>
</dbReference>
<feature type="compositionally biased region" description="Basic residues" evidence="1">
    <location>
        <begin position="17"/>
        <end position="26"/>
    </location>
</feature>
<evidence type="ECO:0000256" key="2">
    <source>
        <dbReference type="SAM" id="Phobius"/>
    </source>
</evidence>
<feature type="transmembrane region" description="Helical" evidence="2">
    <location>
        <begin position="349"/>
        <end position="367"/>
    </location>
</feature>
<evidence type="ECO:0000313" key="4">
    <source>
        <dbReference type="Proteomes" id="UP000520814"/>
    </source>
</evidence>
<evidence type="ECO:0000256" key="1">
    <source>
        <dbReference type="SAM" id="MobiDB-lite"/>
    </source>
</evidence>
<dbReference type="Pfam" id="PF13795">
    <property type="entry name" value="HupE_UreJ_2"/>
    <property type="match status" value="2"/>
</dbReference>
<feature type="region of interest" description="Disordered" evidence="1">
    <location>
        <begin position="1"/>
        <end position="47"/>
    </location>
</feature>
<feature type="compositionally biased region" description="Basic and acidic residues" evidence="1">
    <location>
        <begin position="33"/>
        <end position="44"/>
    </location>
</feature>
<keyword evidence="4" id="KW-1185">Reference proteome</keyword>
<sequence>MRRVCGAHPTSQDGNHPHPKGTRGRRASAASLRSEKPCTDEARGGGRRPYSRTFTVLACRTFTAQATVRANTTSIVCLLLTFLLTLPALAHDPQLSGLRVLIGGGKTTVSVTTHLSTLARAEGQSALTDPQVEIALRKRVRLRLDGSAFTPATTKLLRDDANDLLTWQATLDKPVETPEILARLYPEDSTSKLVVSVFRDGQSELETLLDADHPALELHRNTPPESRWQVFLRFVREGVVHIFGGPDHVCFVLGLLLLGGGLKTLLKTITAFTLAHSITLTVAALGLWNPSPRIVEPLIALSIVAIAAENLRKLRPTSLTSPFAGRNDRSGEGGRERCERGDVRDLRPWFAFGFGLIHGFGFAGALAEVGLPKDALGVALAAFNGGVELGQALIVVAVAPALAKLADDKPGLHAKVLRAASVGIGLAGLYWFVTRLL</sequence>
<reference evidence="3 4" key="1">
    <citation type="submission" date="2020-08" db="EMBL/GenBank/DDBJ databases">
        <title>Genomic Encyclopedia of Type Strains, Phase IV (KMG-IV): sequencing the most valuable type-strain genomes for metagenomic binning, comparative biology and taxonomic classification.</title>
        <authorList>
            <person name="Goeker M."/>
        </authorList>
    </citation>
    <scope>NUCLEOTIDE SEQUENCE [LARGE SCALE GENOMIC DNA]</scope>
    <source>
        <strain evidence="3 4">DSM 23562</strain>
    </source>
</reference>
<feature type="transmembrane region" description="Helical" evidence="2">
    <location>
        <begin position="379"/>
        <end position="403"/>
    </location>
</feature>
<gene>
    <name evidence="3" type="ORF">HNQ39_002097</name>
</gene>
<feature type="transmembrane region" description="Helical" evidence="2">
    <location>
        <begin position="415"/>
        <end position="433"/>
    </location>
</feature>
<dbReference type="EMBL" id="JACHGW010000002">
    <property type="protein sequence ID" value="MBB6050306.1"/>
    <property type="molecule type" value="Genomic_DNA"/>
</dbReference>
<evidence type="ECO:0000313" key="3">
    <source>
        <dbReference type="EMBL" id="MBB6050306.1"/>
    </source>
</evidence>